<feature type="region of interest" description="Disordered" evidence="1">
    <location>
        <begin position="215"/>
        <end position="254"/>
    </location>
</feature>
<evidence type="ECO:0000256" key="2">
    <source>
        <dbReference type="SAM" id="Phobius"/>
    </source>
</evidence>
<name>A0A4R2RXF9_9FIRM</name>
<dbReference type="GO" id="GO:0006508">
    <property type="term" value="P:proteolysis"/>
    <property type="evidence" value="ECO:0007669"/>
    <property type="project" value="UniProtKB-KW"/>
</dbReference>
<dbReference type="EMBL" id="SLXT01000004">
    <property type="protein sequence ID" value="TCP68213.1"/>
    <property type="molecule type" value="Genomic_DNA"/>
</dbReference>
<gene>
    <name evidence="3" type="ORF">EDD73_104116</name>
</gene>
<evidence type="ECO:0000256" key="1">
    <source>
        <dbReference type="SAM" id="MobiDB-lite"/>
    </source>
</evidence>
<feature type="compositionally biased region" description="Basic and acidic residues" evidence="1">
    <location>
        <begin position="217"/>
        <end position="234"/>
    </location>
</feature>
<accession>A0A4R2RXF9</accession>
<reference evidence="3 4" key="1">
    <citation type="submission" date="2019-03" db="EMBL/GenBank/DDBJ databases">
        <title>Genomic Encyclopedia of Type Strains, Phase IV (KMG-IV): sequencing the most valuable type-strain genomes for metagenomic binning, comparative biology and taxonomic classification.</title>
        <authorList>
            <person name="Goeker M."/>
        </authorList>
    </citation>
    <scope>NUCLEOTIDE SEQUENCE [LARGE SCALE GENOMIC DNA]</scope>
    <source>
        <strain evidence="3 4">DSM 11170</strain>
    </source>
</reference>
<feature type="compositionally biased region" description="Polar residues" evidence="1">
    <location>
        <begin position="235"/>
        <end position="248"/>
    </location>
</feature>
<keyword evidence="2" id="KW-0812">Transmembrane</keyword>
<evidence type="ECO:0000313" key="4">
    <source>
        <dbReference type="Proteomes" id="UP000294813"/>
    </source>
</evidence>
<keyword evidence="3" id="KW-0378">Hydrolase</keyword>
<dbReference type="GO" id="GO:0008233">
    <property type="term" value="F:peptidase activity"/>
    <property type="evidence" value="ECO:0007669"/>
    <property type="project" value="UniProtKB-KW"/>
</dbReference>
<keyword evidence="3" id="KW-0645">Protease</keyword>
<organism evidence="3 4">
    <name type="scientific">Heliophilum fasciatum</name>
    <dbReference type="NCBI Taxonomy" id="35700"/>
    <lineage>
        <taxon>Bacteria</taxon>
        <taxon>Bacillati</taxon>
        <taxon>Bacillota</taxon>
        <taxon>Clostridia</taxon>
        <taxon>Eubacteriales</taxon>
        <taxon>Heliobacteriaceae</taxon>
        <taxon>Heliophilum</taxon>
    </lineage>
</organism>
<evidence type="ECO:0000313" key="3">
    <source>
        <dbReference type="EMBL" id="TCP68213.1"/>
    </source>
</evidence>
<feature type="region of interest" description="Disordered" evidence="1">
    <location>
        <begin position="267"/>
        <end position="302"/>
    </location>
</feature>
<dbReference type="AlphaFoldDB" id="A0A4R2RXF9"/>
<dbReference type="SUPFAM" id="SSF102712">
    <property type="entry name" value="JAB1/MPN domain"/>
    <property type="match status" value="1"/>
</dbReference>
<protein>
    <submittedName>
        <fullName evidence="3">JAB1/Mov34/MPN/PAD-1 ubiquitin protease</fullName>
    </submittedName>
</protein>
<keyword evidence="2" id="KW-1133">Transmembrane helix</keyword>
<keyword evidence="4" id="KW-1185">Reference proteome</keyword>
<dbReference type="RefSeq" id="WP_131918241.1">
    <property type="nucleotide sequence ID" value="NZ_JAOQNU010000004.1"/>
</dbReference>
<dbReference type="OrthoDB" id="3292458at2"/>
<dbReference type="Proteomes" id="UP000294813">
    <property type="component" value="Unassembled WGS sequence"/>
</dbReference>
<proteinExistence type="predicted"/>
<sequence>MSEETRIERLKIEITEKVATEVASWLEKTDQVSGGLLLGNVYFQEKRSKIYGLARIEAMLPARHAEIIANRVWFTSATWQEWDRLRSSYDNMSVLGWVHSHPGSGARFTESDLTIQQTYFTKPWHIAWIVDPKAPSEAMYGWQQETIVAIPEWQTIQMTSGNLNSSQRSQNPPSWQEKTVQLPVVPPAIQPPPSGVILQSEPGRPNFFSVIAAPRLEQQDRLEQPDRLEPKNRAETSGTGTNAKTSGETPDDVPLICDFDASRSSSIARLRPAAQESAATVDRGRTTKPPFPKANPNGNAKAINERMGSSGFSIGKMLAIVFALIVATALATFGIYMIFGPK</sequence>
<comment type="caution">
    <text evidence="3">The sequence shown here is derived from an EMBL/GenBank/DDBJ whole genome shotgun (WGS) entry which is preliminary data.</text>
</comment>
<feature type="transmembrane region" description="Helical" evidence="2">
    <location>
        <begin position="317"/>
        <end position="339"/>
    </location>
</feature>
<dbReference type="Gene3D" id="3.40.140.10">
    <property type="entry name" value="Cytidine Deaminase, domain 2"/>
    <property type="match status" value="1"/>
</dbReference>
<keyword evidence="2" id="KW-0472">Membrane</keyword>